<keyword evidence="3 11" id="KW-0489">Methyltransferase</keyword>
<dbReference type="Pfam" id="PF13649">
    <property type="entry name" value="Methyltransf_25"/>
    <property type="match status" value="1"/>
</dbReference>
<evidence type="ECO:0000313" key="12">
    <source>
        <dbReference type="Proteomes" id="UP000234275"/>
    </source>
</evidence>
<dbReference type="GO" id="GO:0032259">
    <property type="term" value="P:methylation"/>
    <property type="evidence" value="ECO:0007669"/>
    <property type="project" value="UniProtKB-KW"/>
</dbReference>
<gene>
    <name evidence="11" type="ORF">P170DRAFT_381910</name>
</gene>
<dbReference type="PANTHER" id="PTHR44307">
    <property type="entry name" value="PHOSPHOETHANOLAMINE METHYLTRANSFERASE"/>
    <property type="match status" value="1"/>
</dbReference>
<evidence type="ECO:0000256" key="3">
    <source>
        <dbReference type="ARBA" id="ARBA00022603"/>
    </source>
</evidence>
<name>A0A2I2GDE7_9EURO</name>
<dbReference type="InterPro" id="IPR029063">
    <property type="entry name" value="SAM-dependent_MTases_sf"/>
</dbReference>
<dbReference type="GO" id="GO:0000234">
    <property type="term" value="F:phosphoethanolamine N-methyltransferase activity"/>
    <property type="evidence" value="ECO:0007669"/>
    <property type="project" value="UniProtKB-EC"/>
</dbReference>
<dbReference type="AlphaFoldDB" id="A0A2I2GDE7"/>
<dbReference type="OrthoDB" id="540004at2759"/>
<evidence type="ECO:0000313" key="11">
    <source>
        <dbReference type="EMBL" id="PLB50861.1"/>
    </source>
</evidence>
<dbReference type="CDD" id="cd02440">
    <property type="entry name" value="AdoMet_MTases"/>
    <property type="match status" value="1"/>
</dbReference>
<evidence type="ECO:0000259" key="10">
    <source>
        <dbReference type="Pfam" id="PF13649"/>
    </source>
</evidence>
<dbReference type="SUPFAM" id="SSF53335">
    <property type="entry name" value="S-adenosyl-L-methionine-dependent methyltransferases"/>
    <property type="match status" value="2"/>
</dbReference>
<comment type="catalytic activity">
    <reaction evidence="7">
        <text>phosphoethanolamine + S-adenosyl-L-methionine = N-methylethanolamine phosphate + S-adenosyl-L-homocysteine + H(+)</text>
        <dbReference type="Rhea" id="RHEA:20365"/>
        <dbReference type="ChEBI" id="CHEBI:15378"/>
        <dbReference type="ChEBI" id="CHEBI:57781"/>
        <dbReference type="ChEBI" id="CHEBI:57856"/>
        <dbReference type="ChEBI" id="CHEBI:58190"/>
        <dbReference type="ChEBI" id="CHEBI:59789"/>
        <dbReference type="EC" id="2.1.1.103"/>
    </reaction>
    <physiologicalReaction direction="left-to-right" evidence="7">
        <dbReference type="Rhea" id="RHEA:20366"/>
    </physiologicalReaction>
</comment>
<sequence>MPSNSEDLYNQLGESYEKSYGDNPGQAKILDIVLQKIPPKSKILDVGCGTGKPMAEGFAQAGHEVHGIDSSQTMIDIARSQVKGHFERCNMTEYKAQTTFDVVLGSFSLFHITRDETYSMIFRFAEWLKPGGLCVMNTVLADYLVKDPKLFDDSGECVRHYPHPWMGNTYDITLFTRTGWIEMFEKAGLTFETEVYAPWPATDQHGEEELYLLVLRKTQKEPLFGPYPLPPSYGGPRKFNAAGVLALAQRMGGNETSRIEELLKNSKKLLDMNEPCRESLPYPDNQFDTVMANSSLQYVTDLDKSLHEMARVVDSSNPESFIIVTQPGPDSKVMNLINKVAVPLSQDANFDHHGKILHRASEIFAEHGFGNITVRRVEEVCNFPEKDLSARCSEAAKILAGLWFIDDPGYEKMQQALIPELELHFRDSPHVIGYQTVTLVARPTKS</sequence>
<evidence type="ECO:0000256" key="2">
    <source>
        <dbReference type="ARBA" id="ARBA00005189"/>
    </source>
</evidence>
<feature type="domain" description="Methyltransferase" evidence="10">
    <location>
        <begin position="43"/>
        <end position="132"/>
    </location>
</feature>
<protein>
    <recommendedName>
        <fullName evidence="5">phosphoethanolamine N-methyltransferase</fullName>
        <ecNumber evidence="5">2.1.1.103</ecNumber>
    </recommendedName>
</protein>
<dbReference type="EC" id="2.1.1.103" evidence="5"/>
<dbReference type="GeneID" id="36553287"/>
<dbReference type="RefSeq" id="XP_024706163.1">
    <property type="nucleotide sequence ID" value="XM_024845588.1"/>
</dbReference>
<dbReference type="Proteomes" id="UP000234275">
    <property type="component" value="Unassembled WGS sequence"/>
</dbReference>
<keyword evidence="12" id="KW-1185">Reference proteome</keyword>
<dbReference type="EMBL" id="MSFO01000003">
    <property type="protein sequence ID" value="PLB50861.1"/>
    <property type="molecule type" value="Genomic_DNA"/>
</dbReference>
<dbReference type="Pfam" id="PF08241">
    <property type="entry name" value="Methyltransf_11"/>
    <property type="match status" value="1"/>
</dbReference>
<evidence type="ECO:0000259" key="9">
    <source>
        <dbReference type="Pfam" id="PF08241"/>
    </source>
</evidence>
<dbReference type="STRING" id="1392250.A0A2I2GDE7"/>
<feature type="domain" description="Methyltransferase type 11" evidence="9">
    <location>
        <begin position="277"/>
        <end position="313"/>
    </location>
</feature>
<dbReference type="VEuPathDB" id="FungiDB:P170DRAFT_381910"/>
<comment type="pathway">
    <text evidence="1">Phospholipid metabolism; phosphatidylcholine biosynthesis.</text>
</comment>
<dbReference type="InterPro" id="IPR013216">
    <property type="entry name" value="Methyltransf_11"/>
</dbReference>
<keyword evidence="4 11" id="KW-0808">Transferase</keyword>
<comment type="caution">
    <text evidence="11">The sequence shown here is derived from an EMBL/GenBank/DDBJ whole genome shotgun (WGS) entry which is preliminary data.</text>
</comment>
<accession>A0A2I2GDE7</accession>
<evidence type="ECO:0000256" key="5">
    <source>
        <dbReference type="ARBA" id="ARBA00035674"/>
    </source>
</evidence>
<evidence type="ECO:0000256" key="7">
    <source>
        <dbReference type="ARBA" id="ARBA00047622"/>
    </source>
</evidence>
<evidence type="ECO:0000256" key="4">
    <source>
        <dbReference type="ARBA" id="ARBA00022679"/>
    </source>
</evidence>
<comment type="pathway">
    <text evidence="2">Lipid metabolism.</text>
</comment>
<dbReference type="PANTHER" id="PTHR44307:SF2">
    <property type="entry name" value="PHOSPHOETHANOLAMINE METHYLTRANSFERASE ISOFORM X1"/>
    <property type="match status" value="1"/>
</dbReference>
<organism evidence="11 12">
    <name type="scientific">Aspergillus steynii IBT 23096</name>
    <dbReference type="NCBI Taxonomy" id="1392250"/>
    <lineage>
        <taxon>Eukaryota</taxon>
        <taxon>Fungi</taxon>
        <taxon>Dikarya</taxon>
        <taxon>Ascomycota</taxon>
        <taxon>Pezizomycotina</taxon>
        <taxon>Eurotiomycetes</taxon>
        <taxon>Eurotiomycetidae</taxon>
        <taxon>Eurotiales</taxon>
        <taxon>Aspergillaceae</taxon>
        <taxon>Aspergillus</taxon>
        <taxon>Aspergillus subgen. Circumdati</taxon>
    </lineage>
</organism>
<evidence type="ECO:0000256" key="8">
    <source>
        <dbReference type="ARBA" id="ARBA00047841"/>
    </source>
</evidence>
<comment type="catalytic activity">
    <reaction evidence="6">
        <text>N,N-dimethylethanolamine phosphate + S-adenosyl-L-methionine = phosphocholine + S-adenosyl-L-homocysteine + H(+)</text>
        <dbReference type="Rhea" id="RHEA:25325"/>
        <dbReference type="ChEBI" id="CHEBI:15378"/>
        <dbReference type="ChEBI" id="CHEBI:57856"/>
        <dbReference type="ChEBI" id="CHEBI:58641"/>
        <dbReference type="ChEBI" id="CHEBI:59789"/>
        <dbReference type="ChEBI" id="CHEBI:295975"/>
        <dbReference type="EC" id="2.1.1.103"/>
    </reaction>
    <physiologicalReaction direction="left-to-right" evidence="6">
        <dbReference type="Rhea" id="RHEA:25326"/>
    </physiologicalReaction>
</comment>
<comment type="catalytic activity">
    <reaction evidence="8">
        <text>N-methylethanolamine phosphate + S-adenosyl-L-methionine = N,N-dimethylethanolamine phosphate + S-adenosyl-L-homocysteine + H(+)</text>
        <dbReference type="Rhea" id="RHEA:25321"/>
        <dbReference type="ChEBI" id="CHEBI:15378"/>
        <dbReference type="ChEBI" id="CHEBI:57781"/>
        <dbReference type="ChEBI" id="CHEBI:57856"/>
        <dbReference type="ChEBI" id="CHEBI:58641"/>
        <dbReference type="ChEBI" id="CHEBI:59789"/>
        <dbReference type="EC" id="2.1.1.103"/>
    </reaction>
    <physiologicalReaction direction="left-to-right" evidence="8">
        <dbReference type="Rhea" id="RHEA:25322"/>
    </physiologicalReaction>
</comment>
<dbReference type="Gene3D" id="3.40.50.150">
    <property type="entry name" value="Vaccinia Virus protein VP39"/>
    <property type="match status" value="2"/>
</dbReference>
<proteinExistence type="predicted"/>
<evidence type="ECO:0000256" key="6">
    <source>
        <dbReference type="ARBA" id="ARBA00047619"/>
    </source>
</evidence>
<evidence type="ECO:0000256" key="1">
    <source>
        <dbReference type="ARBA" id="ARBA00004969"/>
    </source>
</evidence>
<dbReference type="InterPro" id="IPR041698">
    <property type="entry name" value="Methyltransf_25"/>
</dbReference>
<reference evidence="11 12" key="1">
    <citation type="submission" date="2016-12" db="EMBL/GenBank/DDBJ databases">
        <title>The genomes of Aspergillus section Nigri reveals drivers in fungal speciation.</title>
        <authorList>
            <consortium name="DOE Joint Genome Institute"/>
            <person name="Vesth T.C."/>
            <person name="Nybo J."/>
            <person name="Theobald S."/>
            <person name="Brandl J."/>
            <person name="Frisvad J.C."/>
            <person name="Nielsen K.F."/>
            <person name="Lyhne E.K."/>
            <person name="Kogle M.E."/>
            <person name="Kuo A."/>
            <person name="Riley R."/>
            <person name="Clum A."/>
            <person name="Nolan M."/>
            <person name="Lipzen A."/>
            <person name="Salamov A."/>
            <person name="Henrissat B."/>
            <person name="Wiebenga A."/>
            <person name="De Vries R.P."/>
            <person name="Grigoriev I.V."/>
            <person name="Mortensen U.H."/>
            <person name="Andersen M.R."/>
            <person name="Baker S.E."/>
        </authorList>
    </citation>
    <scope>NUCLEOTIDE SEQUENCE [LARGE SCALE GENOMIC DNA]</scope>
    <source>
        <strain evidence="11 12">IBT 23096</strain>
    </source>
</reference>